<dbReference type="PROSITE" id="PS51450">
    <property type="entry name" value="LRR"/>
    <property type="match status" value="1"/>
</dbReference>
<gene>
    <name evidence="3" type="ORF">X975_10150</name>
</gene>
<proteinExistence type="predicted"/>
<dbReference type="Pfam" id="PF12799">
    <property type="entry name" value="LRR_4"/>
    <property type="match status" value="1"/>
</dbReference>
<dbReference type="Proteomes" id="UP000054359">
    <property type="component" value="Unassembled WGS sequence"/>
</dbReference>
<evidence type="ECO:0000256" key="2">
    <source>
        <dbReference type="ARBA" id="ARBA00022737"/>
    </source>
</evidence>
<feature type="non-terminal residue" evidence="3">
    <location>
        <position position="176"/>
    </location>
</feature>
<keyword evidence="4" id="KW-1185">Reference proteome</keyword>
<dbReference type="EMBL" id="KK112971">
    <property type="protein sequence ID" value="KFM58969.1"/>
    <property type="molecule type" value="Genomic_DNA"/>
</dbReference>
<dbReference type="InterPro" id="IPR001611">
    <property type="entry name" value="Leu-rich_rpt"/>
</dbReference>
<keyword evidence="2" id="KW-0677">Repeat</keyword>
<dbReference type="STRING" id="407821.A0A087T1I0"/>
<name>A0A087T1I0_STEMI</name>
<evidence type="ECO:0000313" key="3">
    <source>
        <dbReference type="EMBL" id="KFM58969.1"/>
    </source>
</evidence>
<evidence type="ECO:0000256" key="1">
    <source>
        <dbReference type="ARBA" id="ARBA00022614"/>
    </source>
</evidence>
<protein>
    <submittedName>
        <fullName evidence="3">Protein phosphatase PHLPP-like protein</fullName>
    </submittedName>
</protein>
<accession>A0A087T1I0</accession>
<dbReference type="InterPro" id="IPR025875">
    <property type="entry name" value="Leu-rich_rpt_4"/>
</dbReference>
<sequence>MTNISSQIAKAPKLKKLYLHSNLIANIPKLSDSPNLKILDLACNKLQQLELASIVPKGLTYLDLSANSDLQIDPTDFQHLCCQRSVAVVDVNCAGRQAPLSDSALKETENLSPWILGFTESQDGNTRLYIEFQKDAVSGRQEALIALMEVEDPEEVSQLRSVLPDLLKAERENKET</sequence>
<dbReference type="InterPro" id="IPR032675">
    <property type="entry name" value="LRR_dom_sf"/>
</dbReference>
<evidence type="ECO:0000313" key="4">
    <source>
        <dbReference type="Proteomes" id="UP000054359"/>
    </source>
</evidence>
<dbReference type="AlphaFoldDB" id="A0A087T1I0"/>
<dbReference type="Gene3D" id="3.80.10.10">
    <property type="entry name" value="Ribonuclease Inhibitor"/>
    <property type="match status" value="1"/>
</dbReference>
<dbReference type="Pfam" id="PF00560">
    <property type="entry name" value="LRR_1"/>
    <property type="match status" value="1"/>
</dbReference>
<keyword evidence="1" id="KW-0433">Leucine-rich repeat</keyword>
<dbReference type="SUPFAM" id="SSF52075">
    <property type="entry name" value="Outer arm dynein light chain 1"/>
    <property type="match status" value="1"/>
</dbReference>
<dbReference type="OrthoDB" id="737510at2759"/>
<organism evidence="3 4">
    <name type="scientific">Stegodyphus mimosarum</name>
    <name type="common">African social velvet spider</name>
    <dbReference type="NCBI Taxonomy" id="407821"/>
    <lineage>
        <taxon>Eukaryota</taxon>
        <taxon>Metazoa</taxon>
        <taxon>Ecdysozoa</taxon>
        <taxon>Arthropoda</taxon>
        <taxon>Chelicerata</taxon>
        <taxon>Arachnida</taxon>
        <taxon>Araneae</taxon>
        <taxon>Araneomorphae</taxon>
        <taxon>Entelegynae</taxon>
        <taxon>Eresoidea</taxon>
        <taxon>Eresidae</taxon>
        <taxon>Stegodyphus</taxon>
    </lineage>
</organism>
<reference evidence="3 4" key="1">
    <citation type="submission" date="2013-11" db="EMBL/GenBank/DDBJ databases">
        <title>Genome sequencing of Stegodyphus mimosarum.</title>
        <authorList>
            <person name="Bechsgaard J."/>
        </authorList>
    </citation>
    <scope>NUCLEOTIDE SEQUENCE [LARGE SCALE GENOMIC DNA]</scope>
</reference>